<dbReference type="EC" id="3.5.4.33" evidence="8"/>
<dbReference type="SUPFAM" id="SSF53927">
    <property type="entry name" value="Cytidine deaminase-like"/>
    <property type="match status" value="1"/>
</dbReference>
<keyword evidence="4 8" id="KW-0479">Metal-binding</keyword>
<dbReference type="Proteomes" id="UP000320393">
    <property type="component" value="Unassembled WGS sequence"/>
</dbReference>
<accession>A0A537LZN3</accession>
<comment type="caution">
    <text evidence="10">The sequence shown here is derived from an EMBL/GenBank/DDBJ whole genome shotgun (WGS) entry which is preliminary data.</text>
</comment>
<dbReference type="PANTHER" id="PTHR11079">
    <property type="entry name" value="CYTOSINE DEAMINASE FAMILY MEMBER"/>
    <property type="match status" value="1"/>
</dbReference>
<dbReference type="Gene3D" id="3.40.140.10">
    <property type="entry name" value="Cytidine Deaminase, domain 2"/>
    <property type="match status" value="1"/>
</dbReference>
<dbReference type="InterPro" id="IPR058535">
    <property type="entry name" value="MafB19-deam"/>
</dbReference>
<feature type="binding site" evidence="8">
    <location>
        <position position="46"/>
    </location>
    <ligand>
        <name>Zn(2+)</name>
        <dbReference type="ChEBI" id="CHEBI:29105"/>
        <note>catalytic</note>
    </ligand>
</feature>
<name>A0A537LZN3_9BACT</name>
<keyword evidence="5 8" id="KW-0378">Hydrolase</keyword>
<comment type="cofactor">
    <cofactor evidence="8">
        <name>Zn(2+)</name>
        <dbReference type="ChEBI" id="CHEBI:29105"/>
    </cofactor>
    <text evidence="8">Binds 1 zinc ion per subunit.</text>
</comment>
<dbReference type="InterPro" id="IPR002125">
    <property type="entry name" value="CMP_dCMP_dom"/>
</dbReference>
<evidence type="ECO:0000313" key="11">
    <source>
        <dbReference type="Proteomes" id="UP000320393"/>
    </source>
</evidence>
<dbReference type="GO" id="GO:0052717">
    <property type="term" value="F:tRNA-specific adenosine-34 deaminase activity"/>
    <property type="evidence" value="ECO:0007669"/>
    <property type="project" value="UniProtKB-UniRule"/>
</dbReference>
<dbReference type="HAMAP" id="MF_00972">
    <property type="entry name" value="tRNA_aden_deaminase"/>
    <property type="match status" value="1"/>
</dbReference>
<dbReference type="NCBIfam" id="NF008113">
    <property type="entry name" value="PRK10860.1"/>
    <property type="match status" value="1"/>
</dbReference>
<organism evidence="10 11">
    <name type="scientific">Candidatus Segetimicrobium genomatis</name>
    <dbReference type="NCBI Taxonomy" id="2569760"/>
    <lineage>
        <taxon>Bacteria</taxon>
        <taxon>Bacillati</taxon>
        <taxon>Candidatus Sysuimicrobiota</taxon>
        <taxon>Candidatus Sysuimicrobiia</taxon>
        <taxon>Candidatus Sysuimicrobiales</taxon>
        <taxon>Candidatus Segetimicrobiaceae</taxon>
        <taxon>Candidatus Segetimicrobium</taxon>
    </lineage>
</organism>
<dbReference type="Pfam" id="PF14437">
    <property type="entry name" value="MafB19-deam"/>
    <property type="match status" value="1"/>
</dbReference>
<evidence type="ECO:0000256" key="7">
    <source>
        <dbReference type="ARBA" id="ARBA00048045"/>
    </source>
</evidence>
<dbReference type="InterPro" id="IPR028883">
    <property type="entry name" value="tRNA_aden_deaminase"/>
</dbReference>
<dbReference type="InterPro" id="IPR016192">
    <property type="entry name" value="APOBEC/CMP_deaminase_Zn-bd"/>
</dbReference>
<evidence type="ECO:0000256" key="6">
    <source>
        <dbReference type="ARBA" id="ARBA00022833"/>
    </source>
</evidence>
<proteinExistence type="inferred from homology"/>
<feature type="domain" description="CMP/dCMP-type deaminase" evidence="9">
    <location>
        <begin position="1"/>
        <end position="106"/>
    </location>
</feature>
<feature type="binding site" evidence="8">
    <location>
        <position position="76"/>
    </location>
    <ligand>
        <name>Zn(2+)</name>
        <dbReference type="ChEBI" id="CHEBI:29105"/>
        <note>catalytic</note>
    </ligand>
</feature>
<dbReference type="FunFam" id="3.40.140.10:FF:000005">
    <property type="entry name" value="tRNA-specific adenosine deaminase"/>
    <property type="match status" value="1"/>
</dbReference>
<comment type="subunit">
    <text evidence="2 8">Homodimer.</text>
</comment>
<evidence type="ECO:0000313" key="10">
    <source>
        <dbReference type="EMBL" id="TMJ13490.1"/>
    </source>
</evidence>
<evidence type="ECO:0000256" key="5">
    <source>
        <dbReference type="ARBA" id="ARBA00022801"/>
    </source>
</evidence>
<feature type="binding site" evidence="8">
    <location>
        <position position="79"/>
    </location>
    <ligand>
        <name>Zn(2+)</name>
        <dbReference type="ChEBI" id="CHEBI:29105"/>
        <note>catalytic</note>
    </ligand>
</feature>
<evidence type="ECO:0000256" key="4">
    <source>
        <dbReference type="ARBA" id="ARBA00022723"/>
    </source>
</evidence>
<reference evidence="10 11" key="1">
    <citation type="journal article" date="2019" name="Nat. Microbiol.">
        <title>Mediterranean grassland soil C-N compound turnover is dependent on rainfall and depth, and is mediated by genomically divergent microorganisms.</title>
        <authorList>
            <person name="Diamond S."/>
            <person name="Andeer P.F."/>
            <person name="Li Z."/>
            <person name="Crits-Christoph A."/>
            <person name="Burstein D."/>
            <person name="Anantharaman K."/>
            <person name="Lane K.R."/>
            <person name="Thomas B.C."/>
            <person name="Pan C."/>
            <person name="Northen T.R."/>
            <person name="Banfield J.F."/>
        </authorList>
    </citation>
    <scope>NUCLEOTIDE SEQUENCE [LARGE SCALE GENOMIC DNA]</scope>
    <source>
        <strain evidence="10">NP_5</strain>
    </source>
</reference>
<dbReference type="AlphaFoldDB" id="A0A537LZN3"/>
<evidence type="ECO:0000256" key="1">
    <source>
        <dbReference type="ARBA" id="ARBA00010669"/>
    </source>
</evidence>
<dbReference type="InterPro" id="IPR016193">
    <property type="entry name" value="Cytidine_deaminase-like"/>
</dbReference>
<dbReference type="CDD" id="cd01285">
    <property type="entry name" value="nucleoside_deaminase"/>
    <property type="match status" value="1"/>
</dbReference>
<dbReference type="EMBL" id="VBAM01000160">
    <property type="protein sequence ID" value="TMJ13490.1"/>
    <property type="molecule type" value="Genomic_DNA"/>
</dbReference>
<keyword evidence="3 8" id="KW-0819">tRNA processing</keyword>
<evidence type="ECO:0000256" key="2">
    <source>
        <dbReference type="ARBA" id="ARBA00011738"/>
    </source>
</evidence>
<evidence type="ECO:0000259" key="9">
    <source>
        <dbReference type="PROSITE" id="PS51747"/>
    </source>
</evidence>
<evidence type="ECO:0000256" key="8">
    <source>
        <dbReference type="HAMAP-Rule" id="MF_00972"/>
    </source>
</evidence>
<protein>
    <recommendedName>
        <fullName evidence="8">tRNA-specific adenosine deaminase</fullName>
        <ecNumber evidence="8">3.5.4.33</ecNumber>
    </recommendedName>
</protein>
<comment type="catalytic activity">
    <reaction evidence="7 8">
        <text>adenosine(34) in tRNA + H2O + H(+) = inosine(34) in tRNA + NH4(+)</text>
        <dbReference type="Rhea" id="RHEA:43168"/>
        <dbReference type="Rhea" id="RHEA-COMP:10373"/>
        <dbReference type="Rhea" id="RHEA-COMP:10374"/>
        <dbReference type="ChEBI" id="CHEBI:15377"/>
        <dbReference type="ChEBI" id="CHEBI:15378"/>
        <dbReference type="ChEBI" id="CHEBI:28938"/>
        <dbReference type="ChEBI" id="CHEBI:74411"/>
        <dbReference type="ChEBI" id="CHEBI:82852"/>
        <dbReference type="EC" id="3.5.4.33"/>
    </reaction>
</comment>
<dbReference type="GO" id="GO:0008270">
    <property type="term" value="F:zinc ion binding"/>
    <property type="evidence" value="ECO:0007669"/>
    <property type="project" value="UniProtKB-UniRule"/>
</dbReference>
<dbReference type="GO" id="GO:0002100">
    <property type="term" value="P:tRNA wobble adenosine to inosine editing"/>
    <property type="evidence" value="ECO:0007669"/>
    <property type="project" value="UniProtKB-UniRule"/>
</dbReference>
<feature type="active site" description="Proton donor" evidence="8">
    <location>
        <position position="48"/>
    </location>
</feature>
<comment type="similarity">
    <text evidence="1">Belongs to the cytidine and deoxycytidylate deaminase family. ADAT2 subfamily.</text>
</comment>
<dbReference type="PROSITE" id="PS51747">
    <property type="entry name" value="CYT_DCMP_DEAMINASES_2"/>
    <property type="match status" value="1"/>
</dbReference>
<dbReference type="PANTHER" id="PTHR11079:SF202">
    <property type="entry name" value="TRNA-SPECIFIC ADENOSINE DEAMINASE"/>
    <property type="match status" value="1"/>
</dbReference>
<evidence type="ECO:0000256" key="3">
    <source>
        <dbReference type="ARBA" id="ARBA00022694"/>
    </source>
</evidence>
<comment type="function">
    <text evidence="8">Catalyzes the deamination of adenosine to inosine at the wobble position 34 of tRNA(Arg2).</text>
</comment>
<gene>
    <name evidence="8" type="primary">tadA</name>
    <name evidence="10" type="ORF">E6H02_05075</name>
</gene>
<keyword evidence="6 8" id="KW-0862">Zinc</keyword>
<dbReference type="PROSITE" id="PS00903">
    <property type="entry name" value="CYT_DCMP_DEAMINASES_1"/>
    <property type="match status" value="1"/>
</dbReference>
<sequence length="154" mass="16582">MGEALAEAEAASRLGEVPIGAIVVVDGRVIARGHNRRETRRDPTAHAEADVLRRAARVLGGWRLAGCTLYVTLEPCVMCAGAMVQARLPRLVYGAVDPKAGAAGSVIDVLRDPRFTHTVEVVSGVRAEECSALLREFFARLRRGARGRESPAWP</sequence>